<organism evidence="4 5">
    <name type="scientific">Cadophora malorum</name>
    <dbReference type="NCBI Taxonomy" id="108018"/>
    <lineage>
        <taxon>Eukaryota</taxon>
        <taxon>Fungi</taxon>
        <taxon>Dikarya</taxon>
        <taxon>Ascomycota</taxon>
        <taxon>Pezizomycotina</taxon>
        <taxon>Leotiomycetes</taxon>
        <taxon>Helotiales</taxon>
        <taxon>Ploettnerulaceae</taxon>
        <taxon>Cadophora</taxon>
    </lineage>
</organism>
<feature type="domain" description="Fe2OG dioxygenase" evidence="3">
    <location>
        <begin position="216"/>
        <end position="316"/>
    </location>
</feature>
<keyword evidence="5" id="KW-1185">Reference proteome</keyword>
<dbReference type="PRINTS" id="PR00682">
    <property type="entry name" value="IPNSYNTHASE"/>
</dbReference>
<dbReference type="InterPro" id="IPR044861">
    <property type="entry name" value="IPNS-like_FE2OG_OXY"/>
</dbReference>
<dbReference type="Pfam" id="PF03171">
    <property type="entry name" value="2OG-FeII_Oxy"/>
    <property type="match status" value="1"/>
</dbReference>
<evidence type="ECO:0000256" key="2">
    <source>
        <dbReference type="RuleBase" id="RU003682"/>
    </source>
</evidence>
<comment type="similarity">
    <text evidence="1 2">Belongs to the iron/ascorbate-dependent oxidoreductase family.</text>
</comment>
<dbReference type="OrthoDB" id="288590at2759"/>
<dbReference type="EMBL" id="JAFJYH010000129">
    <property type="protein sequence ID" value="KAG4418387.1"/>
    <property type="molecule type" value="Genomic_DNA"/>
</dbReference>
<gene>
    <name evidence="4" type="ORF">IFR04_008454</name>
</gene>
<evidence type="ECO:0000256" key="1">
    <source>
        <dbReference type="ARBA" id="ARBA00008056"/>
    </source>
</evidence>
<dbReference type="GO" id="GO:0044283">
    <property type="term" value="P:small molecule biosynthetic process"/>
    <property type="evidence" value="ECO:0007669"/>
    <property type="project" value="UniProtKB-ARBA"/>
</dbReference>
<evidence type="ECO:0000313" key="4">
    <source>
        <dbReference type="EMBL" id="KAG4418387.1"/>
    </source>
</evidence>
<dbReference type="Gene3D" id="2.60.120.330">
    <property type="entry name" value="B-lactam Antibiotic, Isopenicillin N Synthase, Chain"/>
    <property type="match status" value="1"/>
</dbReference>
<reference evidence="4" key="1">
    <citation type="submission" date="2021-02" db="EMBL/GenBank/DDBJ databases">
        <title>Genome sequence Cadophora malorum strain M34.</title>
        <authorList>
            <person name="Stefanovic E."/>
            <person name="Vu D."/>
            <person name="Scully C."/>
            <person name="Dijksterhuis J."/>
            <person name="Roader J."/>
            <person name="Houbraken J."/>
        </authorList>
    </citation>
    <scope>NUCLEOTIDE SEQUENCE</scope>
    <source>
        <strain evidence="4">M34</strain>
    </source>
</reference>
<name>A0A8H7TEW8_9HELO</name>
<dbReference type="InterPro" id="IPR027443">
    <property type="entry name" value="IPNS-like_sf"/>
</dbReference>
<sequence>MAAFTSFSGKTRIVANDAALRQATFSEIPIISFSSPLPELIDQLRNACTKVGFFYIKDHDVPQKVIDDTFKCAQGFFSLEREVKDEVHYKKSAILRGYEPPAEVRTDETKKADMNEAFNWGYSSELDPIASPSDQLPEGTLNLAKIEELPLTISESESQVPNAMTGPNAWPTVPGFKPTLTAYYGEILTLARRLIRLFAQVLDLPPTYFDHMFTHPGAMCRILHYPPQPPTSSAFGIGAHTDIECFTILCQGTQPALQILNTDGEWISAPPIPGTFVVNIGDMLSYWSNDLFVSTVHRVLNVTGEERYSIPFFMGPNYETLVEPLEGCVKEGKKNYESVLAGDYVWRRLAKSRFSDEEYQKMFSKEVTV</sequence>
<keyword evidence="2" id="KW-0479">Metal-binding</keyword>
<comment type="caution">
    <text evidence="4">The sequence shown here is derived from an EMBL/GenBank/DDBJ whole genome shotgun (WGS) entry which is preliminary data.</text>
</comment>
<evidence type="ECO:0000313" key="5">
    <source>
        <dbReference type="Proteomes" id="UP000664132"/>
    </source>
</evidence>
<keyword evidence="2" id="KW-0408">Iron</keyword>
<dbReference type="SUPFAM" id="SSF51197">
    <property type="entry name" value="Clavaminate synthase-like"/>
    <property type="match status" value="1"/>
</dbReference>
<dbReference type="InterPro" id="IPR005123">
    <property type="entry name" value="Oxoglu/Fe-dep_dioxygenase_dom"/>
</dbReference>
<protein>
    <recommendedName>
        <fullName evidence="3">Fe2OG dioxygenase domain-containing protein</fullName>
    </recommendedName>
</protein>
<dbReference type="GO" id="GO:0046872">
    <property type="term" value="F:metal ion binding"/>
    <property type="evidence" value="ECO:0007669"/>
    <property type="project" value="UniProtKB-KW"/>
</dbReference>
<keyword evidence="2" id="KW-0560">Oxidoreductase</keyword>
<evidence type="ECO:0000259" key="3">
    <source>
        <dbReference type="PROSITE" id="PS51471"/>
    </source>
</evidence>
<accession>A0A8H7TEW8</accession>
<dbReference type="Proteomes" id="UP000664132">
    <property type="component" value="Unassembled WGS sequence"/>
</dbReference>
<dbReference type="InterPro" id="IPR050231">
    <property type="entry name" value="Iron_ascorbate_oxido_reductase"/>
</dbReference>
<dbReference type="GO" id="GO:0016491">
    <property type="term" value="F:oxidoreductase activity"/>
    <property type="evidence" value="ECO:0007669"/>
    <property type="project" value="UniProtKB-KW"/>
</dbReference>
<proteinExistence type="inferred from homology"/>
<dbReference type="PANTHER" id="PTHR47990">
    <property type="entry name" value="2-OXOGLUTARATE (2OG) AND FE(II)-DEPENDENT OXYGENASE SUPERFAMILY PROTEIN-RELATED"/>
    <property type="match status" value="1"/>
</dbReference>
<dbReference type="PROSITE" id="PS51471">
    <property type="entry name" value="FE2OG_OXY"/>
    <property type="match status" value="1"/>
</dbReference>
<dbReference type="Pfam" id="PF14226">
    <property type="entry name" value="DIOX_N"/>
    <property type="match status" value="1"/>
</dbReference>
<dbReference type="AlphaFoldDB" id="A0A8H7TEW8"/>
<dbReference type="InterPro" id="IPR026992">
    <property type="entry name" value="DIOX_N"/>
</dbReference>